<feature type="domain" description="HTH gntR-type" evidence="5">
    <location>
        <begin position="41"/>
        <end position="109"/>
    </location>
</feature>
<evidence type="ECO:0000313" key="7">
    <source>
        <dbReference type="Proteomes" id="UP000672602"/>
    </source>
</evidence>
<dbReference type="GO" id="GO:0003700">
    <property type="term" value="F:DNA-binding transcription factor activity"/>
    <property type="evidence" value="ECO:0007669"/>
    <property type="project" value="InterPro"/>
</dbReference>
<accession>A0A8J7S6K1</accession>
<feature type="compositionally biased region" description="Polar residues" evidence="4">
    <location>
        <begin position="1"/>
        <end position="21"/>
    </location>
</feature>
<dbReference type="Proteomes" id="UP000672602">
    <property type="component" value="Unassembled WGS sequence"/>
</dbReference>
<evidence type="ECO:0000256" key="4">
    <source>
        <dbReference type="SAM" id="MobiDB-lite"/>
    </source>
</evidence>
<dbReference type="InterPro" id="IPR000524">
    <property type="entry name" value="Tscrpt_reg_HTH_GntR"/>
</dbReference>
<reference evidence="6" key="1">
    <citation type="submission" date="2021-04" db="EMBL/GenBank/DDBJ databases">
        <authorList>
            <person name="Zhang D.-C."/>
        </authorList>
    </citation>
    <scope>NUCLEOTIDE SEQUENCE</scope>
    <source>
        <strain evidence="6">CGMCC 1.15697</strain>
    </source>
</reference>
<keyword evidence="7" id="KW-1185">Reference proteome</keyword>
<comment type="caution">
    <text evidence="6">The sequence shown here is derived from an EMBL/GenBank/DDBJ whole genome shotgun (WGS) entry which is preliminary data.</text>
</comment>
<dbReference type="PROSITE" id="PS50949">
    <property type="entry name" value="HTH_GNTR"/>
    <property type="match status" value="1"/>
</dbReference>
<sequence length="278" mass="31207">MPRRSPTTETVPPTKAAQTSDPKPARRGRRESVTLMGESRQPLYKEVKFAITRMLSSGDIQAGEAIPTEKELCAMFGTSIGTIRRAIDELVAEHVLIRQQGRGTFLAPYSPERMLNFFFHIVSHDGHREIPIVQTLSFEAATADAPTAEALGLRVGDPIYRVFNIMLMGGEPAVLDEIRIPESLFPGLTEAEFVARDTTIYDLYQSRFGINVIRTLDRLRAIPADARTAKRLNIALGTPLLEIIRVAVTFEDRPVEWRRTLLNTENFEYRNLLKSDGP</sequence>
<dbReference type="AlphaFoldDB" id="A0A8J7S6K1"/>
<gene>
    <name evidence="6" type="ORF">KAJ83_05855</name>
</gene>
<feature type="region of interest" description="Disordered" evidence="4">
    <location>
        <begin position="1"/>
        <end position="37"/>
    </location>
</feature>
<dbReference type="GO" id="GO:0003677">
    <property type="term" value="F:DNA binding"/>
    <property type="evidence" value="ECO:0007669"/>
    <property type="project" value="UniProtKB-KW"/>
</dbReference>
<evidence type="ECO:0000256" key="3">
    <source>
        <dbReference type="ARBA" id="ARBA00023163"/>
    </source>
</evidence>
<dbReference type="Gene3D" id="1.10.10.10">
    <property type="entry name" value="Winged helix-like DNA-binding domain superfamily/Winged helix DNA-binding domain"/>
    <property type="match status" value="1"/>
</dbReference>
<keyword evidence="3" id="KW-0804">Transcription</keyword>
<evidence type="ECO:0000256" key="1">
    <source>
        <dbReference type="ARBA" id="ARBA00023015"/>
    </source>
</evidence>
<evidence type="ECO:0000259" key="5">
    <source>
        <dbReference type="PROSITE" id="PS50949"/>
    </source>
</evidence>
<dbReference type="PANTHER" id="PTHR44846:SF1">
    <property type="entry name" value="MANNOSYL-D-GLYCERATE TRANSPORT_METABOLISM SYSTEM REPRESSOR MNGR-RELATED"/>
    <property type="match status" value="1"/>
</dbReference>
<organism evidence="6 7">
    <name type="scientific">Marivibrio halodurans</name>
    <dbReference type="NCBI Taxonomy" id="2039722"/>
    <lineage>
        <taxon>Bacteria</taxon>
        <taxon>Pseudomonadati</taxon>
        <taxon>Pseudomonadota</taxon>
        <taxon>Alphaproteobacteria</taxon>
        <taxon>Rhodospirillales</taxon>
        <taxon>Rhodospirillaceae</taxon>
        <taxon>Marivibrio</taxon>
    </lineage>
</organism>
<dbReference type="RefSeq" id="WP_210681089.1">
    <property type="nucleotide sequence ID" value="NZ_JAGMWN010000002.1"/>
</dbReference>
<dbReference type="InterPro" id="IPR028978">
    <property type="entry name" value="Chorismate_lyase_/UTRA_dom_sf"/>
</dbReference>
<keyword evidence="2" id="KW-0238">DNA-binding</keyword>
<dbReference type="EMBL" id="JAGMWN010000002">
    <property type="protein sequence ID" value="MBP5856522.1"/>
    <property type="molecule type" value="Genomic_DNA"/>
</dbReference>
<dbReference type="Gene3D" id="3.40.1410.10">
    <property type="entry name" value="Chorismate lyase-like"/>
    <property type="match status" value="1"/>
</dbReference>
<evidence type="ECO:0000256" key="2">
    <source>
        <dbReference type="ARBA" id="ARBA00023125"/>
    </source>
</evidence>
<evidence type="ECO:0000313" key="6">
    <source>
        <dbReference type="EMBL" id="MBP5856522.1"/>
    </source>
</evidence>
<dbReference type="SMART" id="SM00345">
    <property type="entry name" value="HTH_GNTR"/>
    <property type="match status" value="1"/>
</dbReference>
<dbReference type="GO" id="GO:0045892">
    <property type="term" value="P:negative regulation of DNA-templated transcription"/>
    <property type="evidence" value="ECO:0007669"/>
    <property type="project" value="TreeGrafter"/>
</dbReference>
<dbReference type="InterPro" id="IPR036390">
    <property type="entry name" value="WH_DNA-bd_sf"/>
</dbReference>
<keyword evidence="1" id="KW-0805">Transcription regulation</keyword>
<proteinExistence type="predicted"/>
<name>A0A8J7S6K1_9PROT</name>
<dbReference type="InterPro" id="IPR036388">
    <property type="entry name" value="WH-like_DNA-bd_sf"/>
</dbReference>
<dbReference type="Pfam" id="PF07702">
    <property type="entry name" value="UTRA"/>
    <property type="match status" value="1"/>
</dbReference>
<dbReference type="InterPro" id="IPR011663">
    <property type="entry name" value="UTRA"/>
</dbReference>
<dbReference type="CDD" id="cd07377">
    <property type="entry name" value="WHTH_GntR"/>
    <property type="match status" value="1"/>
</dbReference>
<dbReference type="InterPro" id="IPR050679">
    <property type="entry name" value="Bact_HTH_transcr_reg"/>
</dbReference>
<dbReference type="SMART" id="SM00866">
    <property type="entry name" value="UTRA"/>
    <property type="match status" value="1"/>
</dbReference>
<dbReference type="SUPFAM" id="SSF46785">
    <property type="entry name" value="Winged helix' DNA-binding domain"/>
    <property type="match status" value="1"/>
</dbReference>
<dbReference type="SUPFAM" id="SSF64288">
    <property type="entry name" value="Chorismate lyase-like"/>
    <property type="match status" value="1"/>
</dbReference>
<dbReference type="PANTHER" id="PTHR44846">
    <property type="entry name" value="MANNOSYL-D-GLYCERATE TRANSPORT/METABOLISM SYSTEM REPRESSOR MNGR-RELATED"/>
    <property type="match status" value="1"/>
</dbReference>
<dbReference type="Pfam" id="PF00392">
    <property type="entry name" value="GntR"/>
    <property type="match status" value="1"/>
</dbReference>
<protein>
    <submittedName>
        <fullName evidence="6">GntR family transcriptional regulator</fullName>
    </submittedName>
</protein>